<reference evidence="2 3" key="1">
    <citation type="submission" date="2017-01" db="EMBL/GenBank/DDBJ databases">
        <authorList>
            <person name="Mah S.A."/>
            <person name="Swanson W.J."/>
            <person name="Moy G.W."/>
            <person name="Vacquier V.D."/>
        </authorList>
    </citation>
    <scope>NUCLEOTIDE SEQUENCE [LARGE SCALE GENOMIC DNA]</scope>
    <source>
        <strain evidence="2 3">DSM 16927</strain>
    </source>
</reference>
<proteinExistence type="predicted"/>
<dbReference type="EMBL" id="CP033926">
    <property type="protein sequence ID" value="AZA98565.1"/>
    <property type="molecule type" value="Genomic_DNA"/>
</dbReference>
<evidence type="ECO:0000313" key="3">
    <source>
        <dbReference type="Proteomes" id="UP000186106"/>
    </source>
</evidence>
<name>A0A1N7HYW9_9FLAO</name>
<evidence type="ECO:0000313" key="2">
    <source>
        <dbReference type="EMBL" id="SIS30045.1"/>
    </source>
</evidence>
<evidence type="ECO:0008006" key="5">
    <source>
        <dbReference type="Google" id="ProtNLM"/>
    </source>
</evidence>
<dbReference type="Proteomes" id="UP000186106">
    <property type="component" value="Unassembled WGS sequence"/>
</dbReference>
<gene>
    <name evidence="1" type="ORF">EG359_02615</name>
    <name evidence="2" type="ORF">SAMN05421768_101839</name>
</gene>
<dbReference type="Proteomes" id="UP000279541">
    <property type="component" value="Chromosome"/>
</dbReference>
<dbReference type="STRING" id="112234.SAMN05421768_101839"/>
<evidence type="ECO:0000313" key="1">
    <source>
        <dbReference type="EMBL" id="AZA98565.1"/>
    </source>
</evidence>
<dbReference type="KEGG" id="cjt:EG359_02615"/>
<dbReference type="EMBL" id="FTNZ01000001">
    <property type="protein sequence ID" value="SIS30045.1"/>
    <property type="molecule type" value="Genomic_DNA"/>
</dbReference>
<keyword evidence="4" id="KW-1185">Reference proteome</keyword>
<dbReference type="RefSeq" id="WP_076352050.1">
    <property type="nucleotide sequence ID" value="NZ_CP033926.1"/>
</dbReference>
<evidence type="ECO:0000313" key="4">
    <source>
        <dbReference type="Proteomes" id="UP000279541"/>
    </source>
</evidence>
<dbReference type="OrthoDB" id="1264171at2"/>
<sequence length="111" mass="13362">MDKQTAIEKLKAMANEQKDSLKKFLAKEILTHDEPLDFFSLAEKFGMETLYHYEDYDEEVMREFYNTYSAEIIQIQQEDNVQHQTDTERSWYALERTAKKINKDLDLDQER</sequence>
<reference evidence="1 4" key="2">
    <citation type="submission" date="2018-11" db="EMBL/GenBank/DDBJ databases">
        <title>Proposal to divide the Flavobacteriaceae and reorganize its genera based on Amino Acid Identity values calculated from whole genome sequences.</title>
        <authorList>
            <person name="Nicholson A.C."/>
            <person name="Gulvik C.A."/>
            <person name="Whitney A.M."/>
            <person name="Humrighouse B.W."/>
            <person name="Bell M."/>
            <person name="Holmes B."/>
            <person name="Steigerwalt A.G."/>
            <person name="Villarma A."/>
            <person name="Sheth M."/>
            <person name="Batra D."/>
            <person name="Pryor J."/>
            <person name="Bernardet J.-F."/>
            <person name="Hugo C."/>
            <person name="Kampfer P."/>
            <person name="Newman J."/>
            <person name="McQuiston J.R."/>
        </authorList>
    </citation>
    <scope>NUCLEOTIDE SEQUENCE [LARGE SCALE GENOMIC DNA]</scope>
    <source>
        <strain evidence="1 4">DSM 16927</strain>
    </source>
</reference>
<accession>A0A1N7HYW9</accession>
<dbReference type="AlphaFoldDB" id="A0A1N7HYW9"/>
<organism evidence="2 3">
    <name type="scientific">Chryseobacterium joostei</name>
    <dbReference type="NCBI Taxonomy" id="112234"/>
    <lineage>
        <taxon>Bacteria</taxon>
        <taxon>Pseudomonadati</taxon>
        <taxon>Bacteroidota</taxon>
        <taxon>Flavobacteriia</taxon>
        <taxon>Flavobacteriales</taxon>
        <taxon>Weeksellaceae</taxon>
        <taxon>Chryseobacterium group</taxon>
        <taxon>Chryseobacterium</taxon>
    </lineage>
</organism>
<protein>
    <recommendedName>
        <fullName evidence="5">PcfK-like protein</fullName>
    </recommendedName>
</protein>